<comment type="cofactor">
    <cofactor evidence="2">
        <name>a divalent metal cation</name>
        <dbReference type="ChEBI" id="CHEBI:60240"/>
    </cofactor>
</comment>
<comment type="function">
    <text evidence="2">Decapping enzyme for NAD-capped RNAs: specifically hydrolyzes the nicotinamide adenine dinucleotide (NAD) cap from a subset of RNAs by removing the entire NAD moiety from the 5'-end of an NAD-capped RNA.</text>
</comment>
<evidence type="ECO:0000256" key="1">
    <source>
        <dbReference type="ARBA" id="ARBA00006562"/>
    </source>
</evidence>
<dbReference type="InParanoid" id="A0A151Z3P3"/>
<dbReference type="OrthoDB" id="5853397at2759"/>
<comment type="subcellular location">
    <subcellularLocation>
        <location evidence="2">Nucleus</location>
    </subcellularLocation>
</comment>
<evidence type="ECO:0000256" key="2">
    <source>
        <dbReference type="RuleBase" id="RU367113"/>
    </source>
</evidence>
<sequence length="369" mass="43156">MNKINTLNVNLIRNTIRKNNTKTTISQPTEIFSYCYDNNGNVYQAKLNKFKSVPINSNLIEGFEVSKVKFETSSSLKCVLDTLIKNQFNSSKVNFVTYRNNLNKIFGSFMSNDKWEMDIEKIDETIYLGVILDQEPPSSDNELHYKSIYAGYKFEDLSRQIDSPYQYCSISRTKLLKNEIILASEIDCYKQKENLKDGVYNMDDYVELKTCKEIVDHKGAFVYKKFKLFKFWLQSYLAGVRKIVVAMHSDFVIKSVKELNTLEIPSLTKDIWKPDHCLLHGNEILEFIKTNTQPNHKYLLQFNHPDINLYQLSPEQPQNQPSILTNEYLQYLKDQTSNNVNNNDKKRKLEEDLVSNDNIKREKLTGQEH</sequence>
<accession>A0A151Z3P3</accession>
<keyword evidence="2" id="KW-0479">Metal-binding</keyword>
<protein>
    <recommendedName>
        <fullName evidence="2">Decapping nuclease</fullName>
        <ecNumber evidence="2">3.6.1.-</ecNumber>
    </recommendedName>
</protein>
<keyword evidence="2" id="KW-0539">Nucleus</keyword>
<dbReference type="InterPro" id="IPR013961">
    <property type="entry name" value="RAI1"/>
</dbReference>
<evidence type="ECO:0000313" key="4">
    <source>
        <dbReference type="EMBL" id="KYQ88571.1"/>
    </source>
</evidence>
<dbReference type="PANTHER" id="PTHR12395:SF9">
    <property type="entry name" value="DECAPPING AND EXORIBONUCLEASE PROTEIN"/>
    <property type="match status" value="1"/>
</dbReference>
<dbReference type="PANTHER" id="PTHR12395">
    <property type="entry name" value="DOM-3 RELATED"/>
    <property type="match status" value="1"/>
</dbReference>
<name>A0A151Z3P3_TIELA</name>
<feature type="domain" description="RAI1-like" evidence="3">
    <location>
        <begin position="26"/>
        <end position="328"/>
    </location>
</feature>
<dbReference type="GO" id="GO:0046872">
    <property type="term" value="F:metal ion binding"/>
    <property type="evidence" value="ECO:0007669"/>
    <property type="project" value="UniProtKB-KW"/>
</dbReference>
<dbReference type="GO" id="GO:0000956">
    <property type="term" value="P:nuclear-transcribed mRNA catabolic process"/>
    <property type="evidence" value="ECO:0007669"/>
    <property type="project" value="TreeGrafter"/>
</dbReference>
<comment type="similarity">
    <text evidence="1 2">Belongs to the DXO/Dom3Z family.</text>
</comment>
<comment type="caution">
    <text evidence="4">The sequence shown here is derived from an EMBL/GenBank/DDBJ whole genome shotgun (WGS) entry which is preliminary data.</text>
</comment>
<dbReference type="GO" id="GO:0004518">
    <property type="term" value="F:nuclease activity"/>
    <property type="evidence" value="ECO:0007669"/>
    <property type="project" value="UniProtKB-KW"/>
</dbReference>
<dbReference type="GO" id="GO:0000166">
    <property type="term" value="F:nucleotide binding"/>
    <property type="evidence" value="ECO:0007669"/>
    <property type="project" value="UniProtKB-KW"/>
</dbReference>
<evidence type="ECO:0000313" key="5">
    <source>
        <dbReference type="Proteomes" id="UP000076078"/>
    </source>
</evidence>
<dbReference type="Pfam" id="PF08652">
    <property type="entry name" value="RAI1"/>
    <property type="match status" value="1"/>
</dbReference>
<dbReference type="FunCoup" id="A0A151Z3P3">
    <property type="interactions" value="222"/>
</dbReference>
<gene>
    <name evidence="4" type="ORF">DLAC_11304</name>
</gene>
<dbReference type="GO" id="GO:0005634">
    <property type="term" value="C:nucleus"/>
    <property type="evidence" value="ECO:0007669"/>
    <property type="project" value="UniProtKB-SubCell"/>
</dbReference>
<keyword evidence="2" id="KW-0547">Nucleotide-binding</keyword>
<keyword evidence="2" id="KW-0540">Nuclease</keyword>
<keyword evidence="5" id="KW-1185">Reference proteome</keyword>
<dbReference type="EC" id="3.6.1.-" evidence="2"/>
<dbReference type="GO" id="GO:0003723">
    <property type="term" value="F:RNA binding"/>
    <property type="evidence" value="ECO:0007669"/>
    <property type="project" value="UniProtKB-KW"/>
</dbReference>
<proteinExistence type="inferred from homology"/>
<dbReference type="GO" id="GO:0005829">
    <property type="term" value="C:cytosol"/>
    <property type="evidence" value="ECO:0007669"/>
    <property type="project" value="TreeGrafter"/>
</dbReference>
<evidence type="ECO:0000259" key="3">
    <source>
        <dbReference type="Pfam" id="PF08652"/>
    </source>
</evidence>
<dbReference type="InterPro" id="IPR039039">
    <property type="entry name" value="RAI1-like_fam"/>
</dbReference>
<keyword evidence="2" id="KW-0378">Hydrolase</keyword>
<keyword evidence="2" id="KW-0694">RNA-binding</keyword>
<dbReference type="EMBL" id="LODT01000051">
    <property type="protein sequence ID" value="KYQ88571.1"/>
    <property type="molecule type" value="Genomic_DNA"/>
</dbReference>
<dbReference type="GO" id="GO:0034353">
    <property type="term" value="F:mRNA 5'-diphosphatase activity"/>
    <property type="evidence" value="ECO:0007669"/>
    <property type="project" value="TreeGrafter"/>
</dbReference>
<dbReference type="STRING" id="361077.A0A151Z3P3"/>
<dbReference type="GO" id="GO:0110155">
    <property type="term" value="P:NAD-cap decapping"/>
    <property type="evidence" value="ECO:0007669"/>
    <property type="project" value="TreeGrafter"/>
</dbReference>
<dbReference type="OMA" id="VVTWRGH"/>
<reference evidence="4 5" key="1">
    <citation type="submission" date="2015-12" db="EMBL/GenBank/DDBJ databases">
        <title>Dictyostelia acquired genes for synthesis and detection of signals that induce cell-type specialization by lateral gene transfer from prokaryotes.</title>
        <authorList>
            <person name="Gloeckner G."/>
            <person name="Schaap P."/>
        </authorList>
    </citation>
    <scope>NUCLEOTIDE SEQUENCE [LARGE SCALE GENOMIC DNA]</scope>
    <source>
        <strain evidence="4 5">TK</strain>
    </source>
</reference>
<dbReference type="AlphaFoldDB" id="A0A151Z3P3"/>
<dbReference type="Proteomes" id="UP000076078">
    <property type="component" value="Unassembled WGS sequence"/>
</dbReference>
<organism evidence="4 5">
    <name type="scientific">Tieghemostelium lacteum</name>
    <name type="common">Slime mold</name>
    <name type="synonym">Dictyostelium lacteum</name>
    <dbReference type="NCBI Taxonomy" id="361077"/>
    <lineage>
        <taxon>Eukaryota</taxon>
        <taxon>Amoebozoa</taxon>
        <taxon>Evosea</taxon>
        <taxon>Eumycetozoa</taxon>
        <taxon>Dictyostelia</taxon>
        <taxon>Dictyosteliales</taxon>
        <taxon>Raperosteliaceae</taxon>
        <taxon>Tieghemostelium</taxon>
    </lineage>
</organism>